<feature type="domain" description="DUF58" evidence="1">
    <location>
        <begin position="62"/>
        <end position="281"/>
    </location>
</feature>
<dbReference type="PANTHER" id="PTHR33608:SF12">
    <property type="entry name" value="DUF58 DOMAIN-CONTAINING PROTEIN"/>
    <property type="match status" value="1"/>
</dbReference>
<evidence type="ECO:0000259" key="1">
    <source>
        <dbReference type="Pfam" id="PF01882"/>
    </source>
</evidence>
<dbReference type="Proteomes" id="UP000232693">
    <property type="component" value="Chromosome"/>
</dbReference>
<dbReference type="Pfam" id="PF01882">
    <property type="entry name" value="DUF58"/>
    <property type="match status" value="1"/>
</dbReference>
<reference evidence="2 3" key="1">
    <citation type="submission" date="2017-12" db="EMBL/GenBank/DDBJ databases">
        <title>Kangiella profundi FT102 completed genome.</title>
        <authorList>
            <person name="Xu J."/>
            <person name="Wang J."/>
            <person name="Lu Y."/>
        </authorList>
    </citation>
    <scope>NUCLEOTIDE SEQUENCE [LARGE SCALE GENOMIC DNA]</scope>
    <source>
        <strain evidence="2 3">FT102</strain>
    </source>
</reference>
<dbReference type="RefSeq" id="WP_106647238.1">
    <property type="nucleotide sequence ID" value="NZ_BMGO01000001.1"/>
</dbReference>
<dbReference type="PANTHER" id="PTHR33608">
    <property type="entry name" value="BLL2464 PROTEIN"/>
    <property type="match status" value="1"/>
</dbReference>
<evidence type="ECO:0000313" key="3">
    <source>
        <dbReference type="Proteomes" id="UP000232693"/>
    </source>
</evidence>
<dbReference type="EMBL" id="CP025120">
    <property type="protein sequence ID" value="AUD79424.1"/>
    <property type="molecule type" value="Genomic_DNA"/>
</dbReference>
<accession>A0A2K9AKF4</accession>
<name>A0A2K9AKF4_9GAMM</name>
<organism evidence="2 3">
    <name type="scientific">Kangiella profundi</name>
    <dbReference type="NCBI Taxonomy" id="1561924"/>
    <lineage>
        <taxon>Bacteria</taxon>
        <taxon>Pseudomonadati</taxon>
        <taxon>Pseudomonadota</taxon>
        <taxon>Gammaproteobacteria</taxon>
        <taxon>Kangiellales</taxon>
        <taxon>Kangiellaceae</taxon>
        <taxon>Kangiella</taxon>
    </lineage>
</organism>
<dbReference type="AlphaFoldDB" id="A0A2K9AKF4"/>
<sequence>MTQKTITSQHAGSNSIELSLEQLIACQYWARDSIPLPNKKSKAHLVGGHLSPYKGRGMEFSEVRQYQPGDDIRTIDWKVTARTGEVHTKIFQEERERPVFLLLDLQDSMFFGSTKRFKSTLACLQAARVFWTAHNSGNRVGALLSTATEHVELKPSNRRQNGLRLLQHMLELHNNRLNSVYREQEAFTINSNSLRDALSRLRHLVKGGSLIYIFSDFSNLSDACKQDLIHLAQHNDIHAVMMTDPLEQSIPVAGEFMITDGDKTIALNSARPGFKNRYQEMFHEKLVKTQQLFQEAQCSFVEYSTAQELSDFAINPYRNRSTSVKKTLSR</sequence>
<gene>
    <name evidence="2" type="ORF">CW740_09295</name>
</gene>
<dbReference type="KEGG" id="kpd:CW740_09295"/>
<dbReference type="InterPro" id="IPR002881">
    <property type="entry name" value="DUF58"/>
</dbReference>
<dbReference type="OrthoDB" id="9812729at2"/>
<keyword evidence="3" id="KW-1185">Reference proteome</keyword>
<proteinExistence type="predicted"/>
<evidence type="ECO:0000313" key="2">
    <source>
        <dbReference type="EMBL" id="AUD79424.1"/>
    </source>
</evidence>
<protein>
    <submittedName>
        <fullName evidence="2">DUF58 domain-containing protein</fullName>
    </submittedName>
</protein>